<proteinExistence type="predicted"/>
<dbReference type="AlphaFoldDB" id="A0A9P8PFM3"/>
<reference evidence="3" key="1">
    <citation type="journal article" date="2021" name="Open Biol.">
        <title>Shared evolutionary footprints suggest mitochondrial oxidative damage underlies multiple complex I losses in fungi.</title>
        <authorList>
            <person name="Schikora-Tamarit M.A."/>
            <person name="Marcet-Houben M."/>
            <person name="Nosek J."/>
            <person name="Gabaldon T."/>
        </authorList>
    </citation>
    <scope>NUCLEOTIDE SEQUENCE</scope>
    <source>
        <strain evidence="3">CBS6075</strain>
    </source>
</reference>
<feature type="region of interest" description="Disordered" evidence="1">
    <location>
        <begin position="106"/>
        <end position="129"/>
    </location>
</feature>
<sequence>MQGYANKYDLPRPYAMKPKRHGADKIARNYFTTPQRKLLGYLLLFGLFSLVILQCLPEKERDKTYELDVPDLKLVKDPTVVKKGSSKRPLDDDYSADYESVLSELESAKASTGKSSKQKSIKDTDELEEVDEITEEDLIDGNVVV</sequence>
<evidence type="ECO:0000256" key="1">
    <source>
        <dbReference type="SAM" id="MobiDB-lite"/>
    </source>
</evidence>
<evidence type="ECO:0000313" key="3">
    <source>
        <dbReference type="EMBL" id="KAH3671036.1"/>
    </source>
</evidence>
<dbReference type="Proteomes" id="UP000769157">
    <property type="component" value="Unassembled WGS sequence"/>
</dbReference>
<keyword evidence="2" id="KW-0812">Transmembrane</keyword>
<keyword evidence="2" id="KW-1133">Transmembrane helix</keyword>
<reference evidence="3" key="2">
    <citation type="submission" date="2021-01" db="EMBL/GenBank/DDBJ databases">
        <authorList>
            <person name="Schikora-Tamarit M.A."/>
        </authorList>
    </citation>
    <scope>NUCLEOTIDE SEQUENCE</scope>
    <source>
        <strain evidence="3">CBS6075</strain>
    </source>
</reference>
<protein>
    <submittedName>
        <fullName evidence="3">Uncharacterized protein</fullName>
    </submittedName>
</protein>
<comment type="caution">
    <text evidence="3">The sequence shown here is derived from an EMBL/GenBank/DDBJ whole genome shotgun (WGS) entry which is preliminary data.</text>
</comment>
<evidence type="ECO:0000313" key="4">
    <source>
        <dbReference type="Proteomes" id="UP000769157"/>
    </source>
</evidence>
<name>A0A9P8PFM3_9ASCO</name>
<gene>
    <name evidence="3" type="ORF">OGAPHI_000747</name>
</gene>
<dbReference type="EMBL" id="JAEUBE010000084">
    <property type="protein sequence ID" value="KAH3671036.1"/>
    <property type="molecule type" value="Genomic_DNA"/>
</dbReference>
<dbReference type="OrthoDB" id="3997851at2759"/>
<keyword evidence="4" id="KW-1185">Reference proteome</keyword>
<dbReference type="GeneID" id="70232715"/>
<dbReference type="RefSeq" id="XP_046064404.1">
    <property type="nucleotide sequence ID" value="XM_046208875.1"/>
</dbReference>
<accession>A0A9P8PFM3</accession>
<evidence type="ECO:0000256" key="2">
    <source>
        <dbReference type="SAM" id="Phobius"/>
    </source>
</evidence>
<keyword evidence="2" id="KW-0472">Membrane</keyword>
<feature type="transmembrane region" description="Helical" evidence="2">
    <location>
        <begin position="38"/>
        <end position="56"/>
    </location>
</feature>
<organism evidence="3 4">
    <name type="scientific">Ogataea philodendri</name>
    <dbReference type="NCBI Taxonomy" id="1378263"/>
    <lineage>
        <taxon>Eukaryota</taxon>
        <taxon>Fungi</taxon>
        <taxon>Dikarya</taxon>
        <taxon>Ascomycota</taxon>
        <taxon>Saccharomycotina</taxon>
        <taxon>Pichiomycetes</taxon>
        <taxon>Pichiales</taxon>
        <taxon>Pichiaceae</taxon>
        <taxon>Ogataea</taxon>
    </lineage>
</organism>